<reference evidence="1 2" key="1">
    <citation type="submission" date="2016-10" db="EMBL/GenBank/DDBJ databases">
        <authorList>
            <person name="Varghese N."/>
            <person name="Submissions S."/>
        </authorList>
    </citation>
    <scope>NUCLEOTIDE SEQUENCE [LARGE SCALE GENOMIC DNA]</scope>
    <source>
        <strain evidence="1 2">DSM 282</strain>
    </source>
</reference>
<dbReference type="EMBL" id="FOKJ01000023">
    <property type="protein sequence ID" value="SFB19070.1"/>
    <property type="molecule type" value="Genomic_DNA"/>
</dbReference>
<evidence type="ECO:0000313" key="1">
    <source>
        <dbReference type="EMBL" id="SFB19070.1"/>
    </source>
</evidence>
<gene>
    <name evidence="1" type="ORF">SAMN04244571_01719</name>
</gene>
<dbReference type="Proteomes" id="UP000198861">
    <property type="component" value="Unassembled WGS sequence"/>
</dbReference>
<dbReference type="RefSeq" id="WP_091013253.1">
    <property type="nucleotide sequence ID" value="NZ_FOKJ01000023.1"/>
</dbReference>
<dbReference type="InterPro" id="IPR042302">
    <property type="entry name" value="E1_FCCH_sf"/>
</dbReference>
<evidence type="ECO:0000313" key="2">
    <source>
        <dbReference type="Proteomes" id="UP000198861"/>
    </source>
</evidence>
<dbReference type="InterPro" id="IPR014918">
    <property type="entry name" value="Phage_tail_3"/>
</dbReference>
<proteinExistence type="predicted"/>
<comment type="caution">
    <text evidence="1">The sequence shown here is derived from an EMBL/GenBank/DDBJ whole genome shotgun (WGS) entry which is preliminary data.</text>
</comment>
<dbReference type="Gene3D" id="2.40.30.180">
    <property type="entry name" value="Ubiquitin-activating enzyme E1, FCCH domain"/>
    <property type="match status" value="1"/>
</dbReference>
<protein>
    <submittedName>
        <fullName evidence="1">Phage tail tube protein, TTP</fullName>
    </submittedName>
</protein>
<sequence>MSFQLPNGSTFEVASAYDAAVTITAISNANPAVVTAAAHGLSNGDVVLITSGWSKLNGRIARVANSLTGTFALEGIDTTDTSKYPAGSGVGSVKPVSTWVQVPQITEVATSGGEQQFATFGFLEEDDDRQIPTTKSPSSMTLTVADDPTKAFVAVVEKADEGRSIEASRLHLVNGSSILYSTYLSITQTPTLSRNNIMTRAITLSLAGRTTRYSA</sequence>
<name>A0A1I0Z389_9GAMM</name>
<keyword evidence="2" id="KW-1185">Reference proteome</keyword>
<accession>A0A1I0Z389</accession>
<dbReference type="Pfam" id="PF08813">
    <property type="entry name" value="Phage_tail_3"/>
    <property type="match status" value="1"/>
</dbReference>
<organism evidence="1 2">
    <name type="scientific">Azotobacter beijerinckii</name>
    <dbReference type="NCBI Taxonomy" id="170623"/>
    <lineage>
        <taxon>Bacteria</taxon>
        <taxon>Pseudomonadati</taxon>
        <taxon>Pseudomonadota</taxon>
        <taxon>Gammaproteobacteria</taxon>
        <taxon>Pseudomonadales</taxon>
        <taxon>Pseudomonadaceae</taxon>
        <taxon>Azotobacter</taxon>
    </lineage>
</organism>